<accession>A0A3E3IDD8</accession>
<protein>
    <submittedName>
        <fullName evidence="3">DUF3502 domain-containing protein</fullName>
    </submittedName>
</protein>
<dbReference type="RefSeq" id="WP_117543508.1">
    <property type="nucleotide sequence ID" value="NZ_JBKUNB010000007.1"/>
</dbReference>
<dbReference type="GeneID" id="97985642"/>
<proteinExistence type="predicted"/>
<gene>
    <name evidence="3" type="ORF">DXC51_01780</name>
</gene>
<dbReference type="AlphaFoldDB" id="A0A3E3IDD8"/>
<organism evidence="3 4">
    <name type="scientific">Eisenbergiella massiliensis</name>
    <dbReference type="NCBI Taxonomy" id="1720294"/>
    <lineage>
        <taxon>Bacteria</taxon>
        <taxon>Bacillati</taxon>
        <taxon>Bacillota</taxon>
        <taxon>Clostridia</taxon>
        <taxon>Lachnospirales</taxon>
        <taxon>Lachnospiraceae</taxon>
        <taxon>Eisenbergiella</taxon>
    </lineage>
</organism>
<feature type="chain" id="PRO_5039333584" evidence="1">
    <location>
        <begin position="21"/>
        <end position="521"/>
    </location>
</feature>
<name>A0A3E3IDD8_9FIRM</name>
<dbReference type="PROSITE" id="PS51257">
    <property type="entry name" value="PROKAR_LIPOPROTEIN"/>
    <property type="match status" value="1"/>
</dbReference>
<evidence type="ECO:0000259" key="2">
    <source>
        <dbReference type="Pfam" id="PF12010"/>
    </source>
</evidence>
<feature type="domain" description="DUF3502" evidence="2">
    <location>
        <begin position="450"/>
        <end position="517"/>
    </location>
</feature>
<dbReference type="SUPFAM" id="SSF53850">
    <property type="entry name" value="Periplasmic binding protein-like II"/>
    <property type="match status" value="1"/>
</dbReference>
<sequence>MRKRVLALVMGLMMSASVLAGCGTGGTGENTEAAASVSAESTAAESTAAQSTEGAADTADKELVDLRLIFYGDMSSRREEFFKNEFHDAVLEDLNINLTVEFLPWGSDTNVSTMLASGERFAVEYIVSNYDWHTKGYLAEIDESLLETHLPDLIATRGENNGFECTKYNGKIYAVPFGNKPYAGSMQYFDVRGDILDELGYKSADVNTLEKLEEVMALCKEKYPDMRTVMNLDFLPYALWSYCGEGTRSVNEANDFVYVNEEEEGDTVYSYFESDAFKKLCEITSRWVELGYINKDLITNPSQSDADWNAANCLSRNGMPGSLISSSLKTADPDAYETMVKIGDQKKVKNKDYDWGIAISAADQENVSRWLDLFNWMYKDQEHFNFCVYGVEGKDYEINEDGSINKLVSDSFIDSWFMEAIPYNVYDSSIPQETIEEYEHFDDDAIFSKLTGFSFDTKPVATEVAMLTSIYDEKLKPMAWGFLDYDENIDAVIAELKAAGLDNYIAEYQKQFSEFYAQNKQ</sequence>
<evidence type="ECO:0000313" key="3">
    <source>
        <dbReference type="EMBL" id="RGE65079.1"/>
    </source>
</evidence>
<evidence type="ECO:0000256" key="1">
    <source>
        <dbReference type="SAM" id="SignalP"/>
    </source>
</evidence>
<keyword evidence="1" id="KW-0732">Signal</keyword>
<dbReference type="Pfam" id="PF12010">
    <property type="entry name" value="DUF3502"/>
    <property type="match status" value="1"/>
</dbReference>
<keyword evidence="4" id="KW-1185">Reference proteome</keyword>
<dbReference type="Gene3D" id="3.40.190.10">
    <property type="entry name" value="Periplasmic binding protein-like II"/>
    <property type="match status" value="2"/>
</dbReference>
<evidence type="ECO:0000313" key="4">
    <source>
        <dbReference type="Proteomes" id="UP000260812"/>
    </source>
</evidence>
<reference evidence="3" key="1">
    <citation type="submission" date="2018-08" db="EMBL/GenBank/DDBJ databases">
        <title>A genome reference for cultivated species of the human gut microbiota.</title>
        <authorList>
            <person name="Zou Y."/>
            <person name="Xue W."/>
            <person name="Luo G."/>
        </authorList>
    </citation>
    <scope>NUCLEOTIDE SEQUENCE [LARGE SCALE GENOMIC DNA]</scope>
    <source>
        <strain evidence="3">TF05-5AC</strain>
    </source>
</reference>
<dbReference type="EMBL" id="QVLV01000001">
    <property type="protein sequence ID" value="RGE65079.1"/>
    <property type="molecule type" value="Genomic_DNA"/>
</dbReference>
<comment type="caution">
    <text evidence="3">The sequence shown here is derived from an EMBL/GenBank/DDBJ whole genome shotgun (WGS) entry which is preliminary data.</text>
</comment>
<feature type="signal peptide" evidence="1">
    <location>
        <begin position="1"/>
        <end position="20"/>
    </location>
</feature>
<dbReference type="Proteomes" id="UP000260812">
    <property type="component" value="Unassembled WGS sequence"/>
</dbReference>
<dbReference type="InterPro" id="IPR022627">
    <property type="entry name" value="DUF3502"/>
</dbReference>